<evidence type="ECO:0000256" key="1">
    <source>
        <dbReference type="ARBA" id="ARBA00022612"/>
    </source>
</evidence>
<organism evidence="3 4">
    <name type="scientific">Eubacterium callanderi</name>
    <dbReference type="NCBI Taxonomy" id="53442"/>
    <lineage>
        <taxon>Bacteria</taxon>
        <taxon>Bacillati</taxon>
        <taxon>Bacillota</taxon>
        <taxon>Clostridia</taxon>
        <taxon>Eubacteriales</taxon>
        <taxon>Eubacteriaceae</taxon>
        <taxon>Eubacterium</taxon>
    </lineage>
</organism>
<evidence type="ECO:0000313" key="3">
    <source>
        <dbReference type="EMBL" id="NZA39551.1"/>
    </source>
</evidence>
<dbReference type="InterPro" id="IPR052404">
    <property type="entry name" value="SPP1-like_terminase"/>
</dbReference>
<evidence type="ECO:0000313" key="4">
    <source>
        <dbReference type="Proteomes" id="UP000586254"/>
    </source>
</evidence>
<dbReference type="InterPro" id="IPR005335">
    <property type="entry name" value="Terminase_ssu"/>
</dbReference>
<evidence type="ECO:0000256" key="2">
    <source>
        <dbReference type="ARBA" id="ARBA00023219"/>
    </source>
</evidence>
<dbReference type="Pfam" id="PF03592">
    <property type="entry name" value="Terminase_2"/>
    <property type="match status" value="1"/>
</dbReference>
<reference evidence="3 4" key="1">
    <citation type="submission" date="2020-07" db="EMBL/GenBank/DDBJ databases">
        <title>Organ Donor 1.</title>
        <authorList>
            <person name="Marsh A.J."/>
            <person name="Azcarate-Peril M.A."/>
        </authorList>
    </citation>
    <scope>NUCLEOTIDE SEQUENCE [LARGE SCALE GENOMIC DNA]</scope>
    <source>
        <strain evidence="3 4">AMC0717</strain>
    </source>
</reference>
<name>A0A853JR40_9FIRM</name>
<dbReference type="GO" id="GO:0051276">
    <property type="term" value="P:chromosome organization"/>
    <property type="evidence" value="ECO:0007669"/>
    <property type="project" value="InterPro"/>
</dbReference>
<comment type="caution">
    <text evidence="3">The sequence shown here is derived from an EMBL/GenBank/DDBJ whole genome shotgun (WGS) entry which is preliminary data.</text>
</comment>
<keyword evidence="1" id="KW-1188">Viral release from host cell</keyword>
<dbReference type="Gene3D" id="1.10.10.1400">
    <property type="entry name" value="Terminase, small subunit, N-terminal DNA-binding domain, HTH motif"/>
    <property type="match status" value="1"/>
</dbReference>
<accession>A0A853JR40</accession>
<gene>
    <name evidence="3" type="ORF">H0N91_15795</name>
</gene>
<protein>
    <submittedName>
        <fullName evidence="3">Terminase small subunit</fullName>
    </submittedName>
</protein>
<dbReference type="PANTHER" id="PTHR41328:SF2">
    <property type="entry name" value="TERMINASE SMALL SUBUNIT"/>
    <property type="match status" value="1"/>
</dbReference>
<sequence>MTLTEKQKRFCDEYLIDLNATQAAIRAGYSGKNARNIASENLAKPNIKKYIEDRMAQKATKLIADQDEVLKYLTGVMRNEESEEVVIVEGTGDGCSEARVIKKDASIKDRVKAAELLGKRYSLFTDKVDLNADMDLKITVDYGEDEND</sequence>
<dbReference type="PANTHER" id="PTHR41328">
    <property type="entry name" value="TERMINASE SMALL SUBUNIT-RELATED"/>
    <property type="match status" value="1"/>
</dbReference>
<dbReference type="AlphaFoldDB" id="A0A853JR40"/>
<keyword evidence="2" id="KW-0231">Viral genome packaging</keyword>
<dbReference type="InterPro" id="IPR038713">
    <property type="entry name" value="Terminase_Gp1_N_sf"/>
</dbReference>
<dbReference type="Gene3D" id="6.10.140.2160">
    <property type="match status" value="1"/>
</dbReference>
<dbReference type="Proteomes" id="UP000586254">
    <property type="component" value="Unassembled WGS sequence"/>
</dbReference>
<proteinExistence type="predicted"/>
<dbReference type="EMBL" id="JACCKS010000021">
    <property type="protein sequence ID" value="NZA39551.1"/>
    <property type="molecule type" value="Genomic_DNA"/>
</dbReference>